<feature type="region of interest" description="Disordered" evidence="1">
    <location>
        <begin position="235"/>
        <end position="262"/>
    </location>
</feature>
<evidence type="ECO:0000313" key="2">
    <source>
        <dbReference type="EMBL" id="MCR2805327.1"/>
    </source>
</evidence>
<dbReference type="RefSeq" id="WP_257447585.1">
    <property type="nucleotide sequence ID" value="NZ_JANIPJ010000011.1"/>
</dbReference>
<comment type="caution">
    <text evidence="2">The sequence shown here is derived from an EMBL/GenBank/DDBJ whole genome shotgun (WGS) entry which is preliminary data.</text>
</comment>
<gene>
    <name evidence="2" type="ORF">NQZ67_15680</name>
</gene>
<proteinExistence type="predicted"/>
<organism evidence="2 3">
    <name type="scientific">Paenibacillus soyae</name>
    <dbReference type="NCBI Taxonomy" id="2969249"/>
    <lineage>
        <taxon>Bacteria</taxon>
        <taxon>Bacillati</taxon>
        <taxon>Bacillota</taxon>
        <taxon>Bacilli</taxon>
        <taxon>Bacillales</taxon>
        <taxon>Paenibacillaceae</taxon>
        <taxon>Paenibacillus</taxon>
    </lineage>
</organism>
<dbReference type="Proteomes" id="UP001141950">
    <property type="component" value="Unassembled WGS sequence"/>
</dbReference>
<protein>
    <submittedName>
        <fullName evidence="2">Uncharacterized protein</fullName>
    </submittedName>
</protein>
<name>A0A9X2SBU3_9BACL</name>
<accession>A0A9X2SBU3</accession>
<sequence>MIHARDLYQNTKRSDYRRHAVHPAPVRSSVAIAALGTEEAYGYFTKRQAAAYSKHRAYSGVFRFNESPGPLVMPTLSQRRWLERMADYILAEDHVRGLSLRTKAQIEADEDEDYPPIGEGARRHLDDAYQRWCFAEPLPERAVDRIKLCEVCRCEFIDDSRNGLAKVCGERCRGRKDAVRKRLKRHESPQLKRYRDRQKHEYPFYSPVELFEITTRGETVSAEPDKSIDARRIRQERGRRKPTEINMDSDRHYSPNKHKRWRTEKDAAELAGPVVVYYVKDRPLTPEFTECRRYLGHLA</sequence>
<keyword evidence="3" id="KW-1185">Reference proteome</keyword>
<dbReference type="AlphaFoldDB" id="A0A9X2SBU3"/>
<reference evidence="2" key="1">
    <citation type="submission" date="2022-08" db="EMBL/GenBank/DDBJ databases">
        <title>The genomic sequence of strain Paenibacillus sp. SCIV0701.</title>
        <authorList>
            <person name="Zhao H."/>
        </authorList>
    </citation>
    <scope>NUCLEOTIDE SEQUENCE</scope>
    <source>
        <strain evidence="2">SCIV0701</strain>
    </source>
</reference>
<evidence type="ECO:0000256" key="1">
    <source>
        <dbReference type="SAM" id="MobiDB-lite"/>
    </source>
</evidence>
<dbReference type="EMBL" id="JANIPJ010000011">
    <property type="protein sequence ID" value="MCR2805327.1"/>
    <property type="molecule type" value="Genomic_DNA"/>
</dbReference>
<evidence type="ECO:0000313" key="3">
    <source>
        <dbReference type="Proteomes" id="UP001141950"/>
    </source>
</evidence>